<dbReference type="Proteomes" id="UP001516400">
    <property type="component" value="Unassembled WGS sequence"/>
</dbReference>
<accession>A0ABD2MGV1</accession>
<sequence>MNGNHQKVKCSDIFSKPSLLIHEQEDTLGTNDNVGEIQEGDIDVAATNSMNSSDDFVLVQGKAPLGQDGFGGPKRIAWLLVSRADNSSKVESLQRHLAKFFSNNTFDISEIRKHDKNTSPNEAYKIRFDYNILHEVLNPEIWPVNIIVKKYLSFRHKIEDINH</sequence>
<organism evidence="1 2">
    <name type="scientific">Cryptolaemus montrouzieri</name>
    <dbReference type="NCBI Taxonomy" id="559131"/>
    <lineage>
        <taxon>Eukaryota</taxon>
        <taxon>Metazoa</taxon>
        <taxon>Ecdysozoa</taxon>
        <taxon>Arthropoda</taxon>
        <taxon>Hexapoda</taxon>
        <taxon>Insecta</taxon>
        <taxon>Pterygota</taxon>
        <taxon>Neoptera</taxon>
        <taxon>Endopterygota</taxon>
        <taxon>Coleoptera</taxon>
        <taxon>Polyphaga</taxon>
        <taxon>Cucujiformia</taxon>
        <taxon>Coccinelloidea</taxon>
        <taxon>Coccinellidae</taxon>
        <taxon>Scymninae</taxon>
        <taxon>Scymnini</taxon>
        <taxon>Cryptolaemus</taxon>
    </lineage>
</organism>
<evidence type="ECO:0000313" key="1">
    <source>
        <dbReference type="EMBL" id="KAL3265575.1"/>
    </source>
</evidence>
<protein>
    <submittedName>
        <fullName evidence="1">Uncharacterized protein</fullName>
    </submittedName>
</protein>
<gene>
    <name evidence="1" type="ORF">HHI36_009780</name>
</gene>
<comment type="caution">
    <text evidence="1">The sequence shown here is derived from an EMBL/GenBank/DDBJ whole genome shotgun (WGS) entry which is preliminary data.</text>
</comment>
<name>A0ABD2MGV1_9CUCU</name>
<dbReference type="AlphaFoldDB" id="A0ABD2MGV1"/>
<keyword evidence="2" id="KW-1185">Reference proteome</keyword>
<dbReference type="EMBL" id="JABFTP020000001">
    <property type="protein sequence ID" value="KAL3265575.1"/>
    <property type="molecule type" value="Genomic_DNA"/>
</dbReference>
<evidence type="ECO:0000313" key="2">
    <source>
        <dbReference type="Proteomes" id="UP001516400"/>
    </source>
</evidence>
<reference evidence="1 2" key="1">
    <citation type="journal article" date="2021" name="BMC Biol.">
        <title>Horizontally acquired antibacterial genes associated with adaptive radiation of ladybird beetles.</title>
        <authorList>
            <person name="Li H.S."/>
            <person name="Tang X.F."/>
            <person name="Huang Y.H."/>
            <person name="Xu Z.Y."/>
            <person name="Chen M.L."/>
            <person name="Du X.Y."/>
            <person name="Qiu B.Y."/>
            <person name="Chen P.T."/>
            <person name="Zhang W."/>
            <person name="Slipinski A."/>
            <person name="Escalona H.E."/>
            <person name="Waterhouse R.M."/>
            <person name="Zwick A."/>
            <person name="Pang H."/>
        </authorList>
    </citation>
    <scope>NUCLEOTIDE SEQUENCE [LARGE SCALE GENOMIC DNA]</scope>
    <source>
        <strain evidence="1">SYSU2018</strain>
    </source>
</reference>
<proteinExistence type="predicted"/>